<gene>
    <name evidence="1" type="ORF">METZ01_LOCUS297142</name>
</gene>
<dbReference type="EMBL" id="UINC01091484">
    <property type="protein sequence ID" value="SVC44288.1"/>
    <property type="molecule type" value="Genomic_DNA"/>
</dbReference>
<dbReference type="AlphaFoldDB" id="A0A382M6P7"/>
<organism evidence="1">
    <name type="scientific">marine metagenome</name>
    <dbReference type="NCBI Taxonomy" id="408172"/>
    <lineage>
        <taxon>unclassified sequences</taxon>
        <taxon>metagenomes</taxon>
        <taxon>ecological metagenomes</taxon>
    </lineage>
</organism>
<name>A0A382M6P7_9ZZZZ</name>
<protein>
    <recommendedName>
        <fullName evidence="2">Methyltransferase domain-containing protein</fullName>
    </recommendedName>
</protein>
<dbReference type="InterPro" id="IPR029063">
    <property type="entry name" value="SAM-dependent_MTases_sf"/>
</dbReference>
<evidence type="ECO:0008006" key="2">
    <source>
        <dbReference type="Google" id="ProtNLM"/>
    </source>
</evidence>
<sequence length="243" mass="27796">MLNRKEIKKYFAKSFIKSVNLEKVNKIFESEKISENLYGPKKDVIVKSFCVPSGDKDIVGKTSDYEAWILSSLSKISKNIFEFGTCSGKTTTLMALNSPNDSKIITLTLDSNQAKNLSLDSQDNKVSIRNIINESNYNKFIFSGKEYEKKISVMFMDSRKLNADEYLNKFDLIFIDGGHTYSIIENDSIKAFQMIKTGGTILWHDYVPGKTSDKDVVKYLNKISKDKKIFHIENTSLCYFNNM</sequence>
<dbReference type="Gene3D" id="3.40.50.150">
    <property type="entry name" value="Vaccinia Virus protein VP39"/>
    <property type="match status" value="1"/>
</dbReference>
<dbReference type="Pfam" id="PF13578">
    <property type="entry name" value="Methyltransf_24"/>
    <property type="match status" value="1"/>
</dbReference>
<dbReference type="SUPFAM" id="SSF53335">
    <property type="entry name" value="S-adenosyl-L-methionine-dependent methyltransferases"/>
    <property type="match status" value="1"/>
</dbReference>
<reference evidence="1" key="1">
    <citation type="submission" date="2018-05" db="EMBL/GenBank/DDBJ databases">
        <authorList>
            <person name="Lanie J.A."/>
            <person name="Ng W.-L."/>
            <person name="Kazmierczak K.M."/>
            <person name="Andrzejewski T.M."/>
            <person name="Davidsen T.M."/>
            <person name="Wayne K.J."/>
            <person name="Tettelin H."/>
            <person name="Glass J.I."/>
            <person name="Rusch D."/>
            <person name="Podicherti R."/>
            <person name="Tsui H.-C.T."/>
            <person name="Winkler M.E."/>
        </authorList>
    </citation>
    <scope>NUCLEOTIDE SEQUENCE</scope>
</reference>
<accession>A0A382M6P7</accession>
<evidence type="ECO:0000313" key="1">
    <source>
        <dbReference type="EMBL" id="SVC44288.1"/>
    </source>
</evidence>
<proteinExistence type="predicted"/>